<feature type="region of interest" description="Disordered" evidence="1">
    <location>
        <begin position="53"/>
        <end position="76"/>
    </location>
</feature>
<dbReference type="EMBL" id="JAAALK010000081">
    <property type="protein sequence ID" value="KAG8089597.1"/>
    <property type="molecule type" value="Genomic_DNA"/>
</dbReference>
<evidence type="ECO:0000313" key="3">
    <source>
        <dbReference type="Proteomes" id="UP000729402"/>
    </source>
</evidence>
<accession>A0A8J5WJL0</accession>
<sequence>MGCAGQRRRGTRGPLAVRRRRIGGGELPGSSGRGGREEWPAVGSYCGVGRSCGADDSDVGQPRKNCRGEQAAGDGG</sequence>
<proteinExistence type="predicted"/>
<name>A0A8J5WJL0_ZIZPA</name>
<reference evidence="2" key="1">
    <citation type="journal article" date="2021" name="bioRxiv">
        <title>Whole Genome Assembly and Annotation of Northern Wild Rice, Zizania palustris L., Supports a Whole Genome Duplication in the Zizania Genus.</title>
        <authorList>
            <person name="Haas M."/>
            <person name="Kono T."/>
            <person name="Macchietto M."/>
            <person name="Millas R."/>
            <person name="McGilp L."/>
            <person name="Shao M."/>
            <person name="Duquette J."/>
            <person name="Hirsch C.N."/>
            <person name="Kimball J."/>
        </authorList>
    </citation>
    <scope>NUCLEOTIDE SEQUENCE</scope>
    <source>
        <tissue evidence="2">Fresh leaf tissue</tissue>
    </source>
</reference>
<gene>
    <name evidence="2" type="ORF">GUJ93_ZPchr0011g26931</name>
</gene>
<keyword evidence="3" id="KW-1185">Reference proteome</keyword>
<comment type="caution">
    <text evidence="2">The sequence shown here is derived from an EMBL/GenBank/DDBJ whole genome shotgun (WGS) entry which is preliminary data.</text>
</comment>
<evidence type="ECO:0000256" key="1">
    <source>
        <dbReference type="SAM" id="MobiDB-lite"/>
    </source>
</evidence>
<feature type="region of interest" description="Disordered" evidence="1">
    <location>
        <begin position="1"/>
        <end position="38"/>
    </location>
</feature>
<protein>
    <submittedName>
        <fullName evidence="2">Uncharacterized protein</fullName>
    </submittedName>
</protein>
<dbReference type="AlphaFoldDB" id="A0A8J5WJL0"/>
<feature type="compositionally biased region" description="Basic residues" evidence="1">
    <location>
        <begin position="1"/>
        <end position="22"/>
    </location>
</feature>
<organism evidence="2 3">
    <name type="scientific">Zizania palustris</name>
    <name type="common">Northern wild rice</name>
    <dbReference type="NCBI Taxonomy" id="103762"/>
    <lineage>
        <taxon>Eukaryota</taxon>
        <taxon>Viridiplantae</taxon>
        <taxon>Streptophyta</taxon>
        <taxon>Embryophyta</taxon>
        <taxon>Tracheophyta</taxon>
        <taxon>Spermatophyta</taxon>
        <taxon>Magnoliopsida</taxon>
        <taxon>Liliopsida</taxon>
        <taxon>Poales</taxon>
        <taxon>Poaceae</taxon>
        <taxon>BOP clade</taxon>
        <taxon>Oryzoideae</taxon>
        <taxon>Oryzeae</taxon>
        <taxon>Zizaniinae</taxon>
        <taxon>Zizania</taxon>
    </lineage>
</organism>
<feature type="compositionally biased region" description="Gly residues" evidence="1">
    <location>
        <begin position="24"/>
        <end position="33"/>
    </location>
</feature>
<evidence type="ECO:0000313" key="2">
    <source>
        <dbReference type="EMBL" id="KAG8089597.1"/>
    </source>
</evidence>
<reference evidence="2" key="2">
    <citation type="submission" date="2021-02" db="EMBL/GenBank/DDBJ databases">
        <authorList>
            <person name="Kimball J.A."/>
            <person name="Haas M.W."/>
            <person name="Macchietto M."/>
            <person name="Kono T."/>
            <person name="Duquette J."/>
            <person name="Shao M."/>
        </authorList>
    </citation>
    <scope>NUCLEOTIDE SEQUENCE</scope>
    <source>
        <tissue evidence="2">Fresh leaf tissue</tissue>
    </source>
</reference>
<dbReference type="Proteomes" id="UP000729402">
    <property type="component" value="Unassembled WGS sequence"/>
</dbReference>